<proteinExistence type="inferred from homology"/>
<dbReference type="PANTHER" id="PTHR34039">
    <property type="entry name" value="UPF0102 PROTEIN YRAN"/>
    <property type="match status" value="1"/>
</dbReference>
<organism evidence="3 4">
    <name type="scientific">Alkalispirillum mobile</name>
    <dbReference type="NCBI Taxonomy" id="85925"/>
    <lineage>
        <taxon>Bacteria</taxon>
        <taxon>Pseudomonadati</taxon>
        <taxon>Pseudomonadota</taxon>
        <taxon>Gammaproteobacteria</taxon>
        <taxon>Chromatiales</taxon>
        <taxon>Ectothiorhodospiraceae</taxon>
        <taxon>Alkalispirillum</taxon>
    </lineage>
</organism>
<dbReference type="AlphaFoldDB" id="A0A498C180"/>
<comment type="caution">
    <text evidence="3">The sequence shown here is derived from an EMBL/GenBank/DDBJ whole genome shotgun (WGS) entry which is preliminary data.</text>
</comment>
<sequence>MSTPTPRAPHLRVGADGEAQAAAYLQAQGLALLERNYRCRAGELDLIMRDDRGVVVFVEVRVRSNPDYGGPLASITPRKQRRLARAAAHWLQARRLTHQALCRFDVVAFSADGQPEWLRNAFSAAP</sequence>
<keyword evidence="3" id="KW-0255">Endonuclease</keyword>
<dbReference type="EMBL" id="RCDA01000005">
    <property type="protein sequence ID" value="RLK46870.1"/>
    <property type="molecule type" value="Genomic_DNA"/>
</dbReference>
<evidence type="ECO:0000313" key="4">
    <source>
        <dbReference type="Proteomes" id="UP000275461"/>
    </source>
</evidence>
<gene>
    <name evidence="3" type="ORF">DFR31_2578</name>
</gene>
<dbReference type="NCBIfam" id="NF009150">
    <property type="entry name" value="PRK12497.1-3"/>
    <property type="match status" value="1"/>
</dbReference>
<comment type="similarity">
    <text evidence="1 2">Belongs to the UPF0102 family.</text>
</comment>
<dbReference type="GO" id="GO:0003676">
    <property type="term" value="F:nucleic acid binding"/>
    <property type="evidence" value="ECO:0007669"/>
    <property type="project" value="InterPro"/>
</dbReference>
<dbReference type="Proteomes" id="UP000275461">
    <property type="component" value="Unassembled WGS sequence"/>
</dbReference>
<dbReference type="HAMAP" id="MF_00048">
    <property type="entry name" value="UPF0102"/>
    <property type="match status" value="1"/>
</dbReference>
<name>A0A498C180_9GAMM</name>
<dbReference type="GO" id="GO:0004519">
    <property type="term" value="F:endonuclease activity"/>
    <property type="evidence" value="ECO:0007669"/>
    <property type="project" value="UniProtKB-KW"/>
</dbReference>
<dbReference type="InterPro" id="IPR011856">
    <property type="entry name" value="tRNA_endonuc-like_dom_sf"/>
</dbReference>
<keyword evidence="3" id="KW-0540">Nuclease</keyword>
<evidence type="ECO:0000256" key="2">
    <source>
        <dbReference type="HAMAP-Rule" id="MF_00048"/>
    </source>
</evidence>
<keyword evidence="4" id="KW-1185">Reference proteome</keyword>
<dbReference type="Pfam" id="PF02021">
    <property type="entry name" value="UPF0102"/>
    <property type="match status" value="1"/>
</dbReference>
<evidence type="ECO:0000256" key="1">
    <source>
        <dbReference type="ARBA" id="ARBA00006738"/>
    </source>
</evidence>
<dbReference type="InterPro" id="IPR003509">
    <property type="entry name" value="UPF0102_YraN-like"/>
</dbReference>
<accession>A0A498C180</accession>
<dbReference type="SUPFAM" id="SSF52980">
    <property type="entry name" value="Restriction endonuclease-like"/>
    <property type="match status" value="1"/>
</dbReference>
<protein>
    <recommendedName>
        <fullName evidence="2">UPF0102 protein DFR31_2578</fullName>
    </recommendedName>
</protein>
<reference evidence="3 4" key="1">
    <citation type="submission" date="2018-10" db="EMBL/GenBank/DDBJ databases">
        <title>Genomic Encyclopedia of Type Strains, Phase IV (KMG-IV): sequencing the most valuable type-strain genomes for metagenomic binning, comparative biology and taxonomic classification.</title>
        <authorList>
            <person name="Goeker M."/>
        </authorList>
    </citation>
    <scope>NUCLEOTIDE SEQUENCE [LARGE SCALE GENOMIC DNA]</scope>
    <source>
        <strain evidence="3 4">DSM 12769</strain>
    </source>
</reference>
<dbReference type="InterPro" id="IPR011335">
    <property type="entry name" value="Restrct_endonuc-II-like"/>
</dbReference>
<keyword evidence="3" id="KW-0378">Hydrolase</keyword>
<dbReference type="Gene3D" id="3.40.1350.10">
    <property type="match status" value="1"/>
</dbReference>
<dbReference type="RefSeq" id="WP_211328312.1">
    <property type="nucleotide sequence ID" value="NZ_RCDA01000005.1"/>
</dbReference>
<evidence type="ECO:0000313" key="3">
    <source>
        <dbReference type="EMBL" id="RLK46870.1"/>
    </source>
</evidence>
<dbReference type="PANTHER" id="PTHR34039:SF1">
    <property type="entry name" value="UPF0102 PROTEIN YRAN"/>
    <property type="match status" value="1"/>
</dbReference>
<dbReference type="NCBIfam" id="NF009154">
    <property type="entry name" value="PRK12497.3-3"/>
    <property type="match status" value="1"/>
</dbReference>
<dbReference type="NCBIfam" id="TIGR00252">
    <property type="entry name" value="YraN family protein"/>
    <property type="match status" value="1"/>
</dbReference>